<reference evidence="2" key="1">
    <citation type="submission" date="2017-05" db="EMBL/GenBank/DDBJ databases">
        <authorList>
            <person name="QRISCLOUD D."/>
        </authorList>
    </citation>
    <scope>NUCLEOTIDE SEQUENCE</scope>
</reference>
<feature type="signal peptide" evidence="1">
    <location>
        <begin position="1"/>
        <end position="20"/>
    </location>
</feature>
<accession>A0A4Q8K265</accession>
<reference evidence="2" key="2">
    <citation type="submission" date="2019-05" db="EMBL/GenBank/DDBJ databases">
        <title>Unravelling the molecular evolution of spider venoms.</title>
        <authorList>
            <person name="Pineda S."/>
        </authorList>
    </citation>
    <scope>NUCLEOTIDE SEQUENCE</scope>
</reference>
<evidence type="ECO:0000313" key="2">
    <source>
        <dbReference type="EMBL" id="SNX33442.1"/>
    </source>
</evidence>
<proteinExistence type="predicted"/>
<name>A0A4Q8K265_9ARAC</name>
<keyword evidence="1" id="KW-0732">Signal</keyword>
<dbReference type="PANTHER" id="PTHR33964:SF1">
    <property type="entry name" value="RE45066P"/>
    <property type="match status" value="1"/>
</dbReference>
<organism evidence="2">
    <name type="scientific">Liphistius thaleban</name>
    <dbReference type="NCBI Taxonomy" id="1905330"/>
    <lineage>
        <taxon>Eukaryota</taxon>
        <taxon>Metazoa</taxon>
        <taxon>Ecdysozoa</taxon>
        <taxon>Arthropoda</taxon>
        <taxon>Chelicerata</taxon>
        <taxon>Arachnida</taxon>
        <taxon>Araneae</taxon>
        <taxon>Mesothelae</taxon>
        <taxon>Liphistiidae</taxon>
        <taxon>Liphistius</taxon>
    </lineage>
</organism>
<feature type="chain" id="PRO_5020848544" evidence="1">
    <location>
        <begin position="21"/>
        <end position="236"/>
    </location>
</feature>
<protein>
    <submittedName>
        <fullName evidence="2">U71-Liphistoxin-Lth1a_1</fullName>
    </submittedName>
</protein>
<sequence length="236" mass="27453">MKFLLSTLLVVTVLFDGVYPSKIFVAEQSCDLKTLFDCRQDAVNIVINEGSILLSEGTLRQYCQSLKDSFECVEDYYEECNAPELPRFRNLTSGIQSVLKDICDEESSLREGYSQHVSCYKKTEDYHTCHDTAEETLVERFGEHYRIDQPLANHEDYNMYDCLLAILFKDCLLTNVEERCGKEARTILEEIVNRAGFPIRNKLCPEDRLKVWMDTVLYGFESAVDYYDDEEEEEEE</sequence>
<evidence type="ECO:0000256" key="1">
    <source>
        <dbReference type="SAM" id="SignalP"/>
    </source>
</evidence>
<dbReference type="PANTHER" id="PTHR33964">
    <property type="entry name" value="RE45066P-RELATED"/>
    <property type="match status" value="1"/>
</dbReference>
<dbReference type="EMBL" id="HAHM01000069">
    <property type="protein sequence ID" value="SNX33442.1"/>
    <property type="molecule type" value="Transcribed_RNA"/>
</dbReference>
<dbReference type="AlphaFoldDB" id="A0A4Q8K265"/>